<dbReference type="OrthoDB" id="411615at2759"/>
<sequence length="135" mass="15386">MATQSRMDEQANPSPVDVAYMARGCAQGRDLSKVVKHTCWQQAMQDEFDAFHKNGTCEIVSCPPSVKPIGCKWVYNIKLKYDGSLDRYKKRDSSLWAITKSMVVGHVKLKGRDLKGRERNCRGSDVKLQREMEKC</sequence>
<comment type="caution">
    <text evidence="1">The sequence shown here is derived from an EMBL/GenBank/DDBJ whole genome shotgun (WGS) entry which is preliminary data.</text>
</comment>
<evidence type="ECO:0008006" key="3">
    <source>
        <dbReference type="Google" id="ProtNLM"/>
    </source>
</evidence>
<protein>
    <recommendedName>
        <fullName evidence="3">Reverse transcriptase Ty1/copia-type domain-containing protein</fullName>
    </recommendedName>
</protein>
<keyword evidence="2" id="KW-1185">Reference proteome</keyword>
<evidence type="ECO:0000313" key="1">
    <source>
        <dbReference type="EMBL" id="TXG72680.1"/>
    </source>
</evidence>
<dbReference type="AlphaFoldDB" id="A0A5C7ITJ0"/>
<accession>A0A5C7ITJ0</accession>
<dbReference type="Proteomes" id="UP000323000">
    <property type="component" value="Chromosome 1"/>
</dbReference>
<organism evidence="1 2">
    <name type="scientific">Acer yangbiense</name>
    <dbReference type="NCBI Taxonomy" id="1000413"/>
    <lineage>
        <taxon>Eukaryota</taxon>
        <taxon>Viridiplantae</taxon>
        <taxon>Streptophyta</taxon>
        <taxon>Embryophyta</taxon>
        <taxon>Tracheophyta</taxon>
        <taxon>Spermatophyta</taxon>
        <taxon>Magnoliopsida</taxon>
        <taxon>eudicotyledons</taxon>
        <taxon>Gunneridae</taxon>
        <taxon>Pentapetalae</taxon>
        <taxon>rosids</taxon>
        <taxon>malvids</taxon>
        <taxon>Sapindales</taxon>
        <taxon>Sapindaceae</taxon>
        <taxon>Hippocastanoideae</taxon>
        <taxon>Acereae</taxon>
        <taxon>Acer</taxon>
    </lineage>
</organism>
<reference evidence="2" key="1">
    <citation type="journal article" date="2019" name="Gigascience">
        <title>De novo genome assembly of the endangered Acer yangbiense, a plant species with extremely small populations endemic to Yunnan Province, China.</title>
        <authorList>
            <person name="Yang J."/>
            <person name="Wariss H.M."/>
            <person name="Tao L."/>
            <person name="Zhang R."/>
            <person name="Yun Q."/>
            <person name="Hollingsworth P."/>
            <person name="Dao Z."/>
            <person name="Luo G."/>
            <person name="Guo H."/>
            <person name="Ma Y."/>
            <person name="Sun W."/>
        </authorList>
    </citation>
    <scope>NUCLEOTIDE SEQUENCE [LARGE SCALE GENOMIC DNA]</scope>
    <source>
        <strain evidence="2">cv. Malutang</strain>
    </source>
</reference>
<gene>
    <name evidence="1" type="ORF">EZV62_001259</name>
</gene>
<evidence type="ECO:0000313" key="2">
    <source>
        <dbReference type="Proteomes" id="UP000323000"/>
    </source>
</evidence>
<name>A0A5C7ITJ0_9ROSI</name>
<dbReference type="EMBL" id="VAHF01000001">
    <property type="protein sequence ID" value="TXG72680.1"/>
    <property type="molecule type" value="Genomic_DNA"/>
</dbReference>
<proteinExistence type="predicted"/>